<dbReference type="EMBL" id="BAABAK010000009">
    <property type="protein sequence ID" value="GAA3965477.1"/>
    <property type="molecule type" value="Genomic_DNA"/>
</dbReference>
<protein>
    <submittedName>
        <fullName evidence="1">Uncharacterized protein</fullName>
    </submittedName>
</protein>
<keyword evidence="2" id="KW-1185">Reference proteome</keyword>
<name>A0ABP7PHY3_9SPHI</name>
<comment type="caution">
    <text evidence="1">The sequence shown here is derived from an EMBL/GenBank/DDBJ whole genome shotgun (WGS) entry which is preliminary data.</text>
</comment>
<sequence>MPNKSMIMVGLTEKLMAILVIMERYAPVVNITLALNLSVKEILKSAFLLLDYLISQLSIS</sequence>
<evidence type="ECO:0000313" key="1">
    <source>
        <dbReference type="EMBL" id="GAA3965477.1"/>
    </source>
</evidence>
<accession>A0ABP7PHY3</accession>
<evidence type="ECO:0000313" key="2">
    <source>
        <dbReference type="Proteomes" id="UP001501081"/>
    </source>
</evidence>
<reference evidence="2" key="1">
    <citation type="journal article" date="2019" name="Int. J. Syst. Evol. Microbiol.">
        <title>The Global Catalogue of Microorganisms (GCM) 10K type strain sequencing project: providing services to taxonomists for standard genome sequencing and annotation.</title>
        <authorList>
            <consortium name="The Broad Institute Genomics Platform"/>
            <consortium name="The Broad Institute Genome Sequencing Center for Infectious Disease"/>
            <person name="Wu L."/>
            <person name="Ma J."/>
        </authorList>
    </citation>
    <scope>NUCLEOTIDE SEQUENCE [LARGE SCALE GENOMIC DNA]</scope>
    <source>
        <strain evidence="2">JCM 17338</strain>
    </source>
</reference>
<proteinExistence type="predicted"/>
<organism evidence="1 2">
    <name type="scientific">Pedobacter ginsengiterrae</name>
    <dbReference type="NCBI Taxonomy" id="871696"/>
    <lineage>
        <taxon>Bacteria</taxon>
        <taxon>Pseudomonadati</taxon>
        <taxon>Bacteroidota</taxon>
        <taxon>Sphingobacteriia</taxon>
        <taxon>Sphingobacteriales</taxon>
        <taxon>Sphingobacteriaceae</taxon>
        <taxon>Pedobacter</taxon>
    </lineage>
</organism>
<gene>
    <name evidence="1" type="ORF">GCM10022246_18170</name>
</gene>
<dbReference type="Proteomes" id="UP001501081">
    <property type="component" value="Unassembled WGS sequence"/>
</dbReference>